<dbReference type="Gene3D" id="2.60.40.420">
    <property type="entry name" value="Cupredoxins - blue copper proteins"/>
    <property type="match status" value="1"/>
</dbReference>
<proteinExistence type="predicted"/>
<dbReference type="PANTHER" id="PTHR11709">
    <property type="entry name" value="MULTI-COPPER OXIDASE"/>
    <property type="match status" value="1"/>
</dbReference>
<dbReference type="Proteomes" id="UP001634007">
    <property type="component" value="Unassembled WGS sequence"/>
</dbReference>
<comment type="caution">
    <text evidence="1">The sequence shown here is derived from an EMBL/GenBank/DDBJ whole genome shotgun (WGS) entry which is preliminary data.</text>
</comment>
<gene>
    <name evidence="1" type="ORF">ACJRO7_010340</name>
</gene>
<evidence type="ECO:0000313" key="1">
    <source>
        <dbReference type="EMBL" id="KAL3749227.1"/>
    </source>
</evidence>
<accession>A0ABD3LHB9</accession>
<sequence>MDVLVTANQSPGRYYLAAQEFSSEDIDFTNFVHEVATAIIQYKGNFSLTSPPSYPNDTLPLYHDYSAAASFKQQLRSLASEEHPVDVPGNVTTRMFITVSANHVACPDDSCYLGDYKVAEALNNISWEDPSVDVLQAYCRFISLSLLI</sequence>
<evidence type="ECO:0000313" key="2">
    <source>
        <dbReference type="Proteomes" id="UP001634007"/>
    </source>
</evidence>
<dbReference type="InterPro" id="IPR008972">
    <property type="entry name" value="Cupredoxin"/>
</dbReference>
<name>A0ABD3LHB9_EUCGL</name>
<dbReference type="AlphaFoldDB" id="A0ABD3LHB9"/>
<dbReference type="PANTHER" id="PTHR11709:SF261">
    <property type="entry name" value="LACCASE"/>
    <property type="match status" value="1"/>
</dbReference>
<organism evidence="1 2">
    <name type="scientific">Eucalyptus globulus</name>
    <name type="common">Tasmanian blue gum</name>
    <dbReference type="NCBI Taxonomy" id="34317"/>
    <lineage>
        <taxon>Eukaryota</taxon>
        <taxon>Viridiplantae</taxon>
        <taxon>Streptophyta</taxon>
        <taxon>Embryophyta</taxon>
        <taxon>Tracheophyta</taxon>
        <taxon>Spermatophyta</taxon>
        <taxon>Magnoliopsida</taxon>
        <taxon>eudicotyledons</taxon>
        <taxon>Gunneridae</taxon>
        <taxon>Pentapetalae</taxon>
        <taxon>rosids</taxon>
        <taxon>malvids</taxon>
        <taxon>Myrtales</taxon>
        <taxon>Myrtaceae</taxon>
        <taxon>Myrtoideae</taxon>
        <taxon>Eucalypteae</taxon>
        <taxon>Eucalyptus</taxon>
    </lineage>
</organism>
<dbReference type="EMBL" id="JBJKBG010000002">
    <property type="protein sequence ID" value="KAL3749227.1"/>
    <property type="molecule type" value="Genomic_DNA"/>
</dbReference>
<reference evidence="1 2" key="1">
    <citation type="submission" date="2024-11" db="EMBL/GenBank/DDBJ databases">
        <title>Chromosome-level genome assembly of Eucalyptus globulus Labill. provides insights into its genome evolution.</title>
        <authorList>
            <person name="Li X."/>
        </authorList>
    </citation>
    <scope>NUCLEOTIDE SEQUENCE [LARGE SCALE GENOMIC DNA]</scope>
    <source>
        <strain evidence="1">CL2024</strain>
        <tissue evidence="1">Fresh tender leaves</tissue>
    </source>
</reference>
<keyword evidence="2" id="KW-1185">Reference proteome</keyword>
<protein>
    <submittedName>
        <fullName evidence="1">Uncharacterized protein</fullName>
    </submittedName>
</protein>
<dbReference type="InterPro" id="IPR045087">
    <property type="entry name" value="Cu-oxidase_fam"/>
</dbReference>